<evidence type="ECO:0000256" key="3">
    <source>
        <dbReference type="SAM" id="SignalP"/>
    </source>
</evidence>
<dbReference type="InterPro" id="IPR036551">
    <property type="entry name" value="Flavin_trans-like"/>
</dbReference>
<dbReference type="STRING" id="1447883.A0A2B7XZP6"/>
<dbReference type="GO" id="GO:0004633">
    <property type="term" value="F:phosphopantothenoylcysteine decarboxylase activity"/>
    <property type="evidence" value="ECO:0007669"/>
    <property type="project" value="TreeGrafter"/>
</dbReference>
<evidence type="ECO:0000313" key="6">
    <source>
        <dbReference type="Proteomes" id="UP000224634"/>
    </source>
</evidence>
<keyword evidence="3" id="KW-0732">Signal</keyword>
<evidence type="ECO:0000256" key="2">
    <source>
        <dbReference type="ARBA" id="ARBA00038350"/>
    </source>
</evidence>
<feature type="chain" id="PRO_5012857889" description="Flavoprotein domain-containing protein" evidence="3">
    <location>
        <begin position="20"/>
        <end position="414"/>
    </location>
</feature>
<feature type="signal peptide" evidence="3">
    <location>
        <begin position="1"/>
        <end position="19"/>
    </location>
</feature>
<comment type="similarity">
    <text evidence="2">Belongs to the HFCD (homooligomeric flavin containing Cys decarboxylase) superfamily.</text>
</comment>
<keyword evidence="1" id="KW-0173">Coenzyme A biosynthesis</keyword>
<dbReference type="Gene3D" id="3.40.50.1950">
    <property type="entry name" value="Flavin prenyltransferase-like"/>
    <property type="match status" value="1"/>
</dbReference>
<evidence type="ECO:0000313" key="5">
    <source>
        <dbReference type="EMBL" id="PGH14253.1"/>
    </source>
</evidence>
<name>A0A2B7XZP6_POLH7</name>
<dbReference type="GO" id="GO:0071513">
    <property type="term" value="C:phosphopantothenoylcysteine decarboxylase complex"/>
    <property type="evidence" value="ECO:0007669"/>
    <property type="project" value="TreeGrafter"/>
</dbReference>
<dbReference type="PANTHER" id="PTHR14359">
    <property type="entry name" value="HOMO-OLIGOMERIC FLAVIN CONTAINING CYS DECARBOXYLASE FAMILY"/>
    <property type="match status" value="1"/>
</dbReference>
<protein>
    <recommendedName>
        <fullName evidence="4">Flavoprotein domain-containing protein</fullName>
    </recommendedName>
</protein>
<sequence>MKFIASLLTFGLLASVGNAAAAGSRRQADEIIPSPSPIDPRYACKADWDCAIVDHGNCCGYYPTCARPDARWTPEERCPGGGASVCGWPVIESCTCEDNACKPVYGAGNMFVEQGEHVPCYVDDVKLKLHLTSSMLMQWMTLTPHFSYQSHLLDLHLPPLLSLSFSPTTTITITITITQLKSKTMTTQPALSPASAVAASLSDGKPHLLLAASGSVATIKLPQIITTLTTAHPSLSIRLILTSSAAHFLAGQSTEQPTLASLASIPGVDGIHLDADEWDPAWRRDAPNILHIELRRWAHLLAITPLSANSLAKITNGMCDNLLTSVVRAWDVERGARIVVAPAMNGAMWTHPVTKRQIGVLEEEWGVGKEGEGWFEVLRPQIKALACGDVAIGGMCEWTDIVRVIEERLGFKKG</sequence>
<dbReference type="GO" id="GO:0015937">
    <property type="term" value="P:coenzyme A biosynthetic process"/>
    <property type="evidence" value="ECO:0007669"/>
    <property type="project" value="UniProtKB-KW"/>
</dbReference>
<dbReference type="Pfam" id="PF02441">
    <property type="entry name" value="Flavoprotein"/>
    <property type="match status" value="1"/>
</dbReference>
<evidence type="ECO:0000256" key="1">
    <source>
        <dbReference type="ARBA" id="ARBA00022993"/>
    </source>
</evidence>
<dbReference type="Proteomes" id="UP000224634">
    <property type="component" value="Unassembled WGS sequence"/>
</dbReference>
<dbReference type="InterPro" id="IPR003382">
    <property type="entry name" value="Flavoprotein"/>
</dbReference>
<dbReference type="PANTHER" id="PTHR14359:SF6">
    <property type="entry name" value="PHOSPHOPANTOTHENOYLCYSTEINE DECARBOXYLASE"/>
    <property type="match status" value="1"/>
</dbReference>
<proteinExistence type="inferred from homology"/>
<dbReference type="AlphaFoldDB" id="A0A2B7XZP6"/>
<dbReference type="SUPFAM" id="SSF52507">
    <property type="entry name" value="Homo-oligomeric flavin-containing Cys decarboxylases, HFCD"/>
    <property type="match status" value="1"/>
</dbReference>
<organism evidence="5 6">
    <name type="scientific">Polytolypa hystricis (strain UAMH7299)</name>
    <dbReference type="NCBI Taxonomy" id="1447883"/>
    <lineage>
        <taxon>Eukaryota</taxon>
        <taxon>Fungi</taxon>
        <taxon>Dikarya</taxon>
        <taxon>Ascomycota</taxon>
        <taxon>Pezizomycotina</taxon>
        <taxon>Eurotiomycetes</taxon>
        <taxon>Eurotiomycetidae</taxon>
        <taxon>Onygenales</taxon>
        <taxon>Onygenales incertae sedis</taxon>
        <taxon>Polytolypa</taxon>
    </lineage>
</organism>
<dbReference type="GO" id="GO:0010181">
    <property type="term" value="F:FMN binding"/>
    <property type="evidence" value="ECO:0007669"/>
    <property type="project" value="TreeGrafter"/>
</dbReference>
<dbReference type="EMBL" id="PDNA01000095">
    <property type="protein sequence ID" value="PGH14253.1"/>
    <property type="molecule type" value="Genomic_DNA"/>
</dbReference>
<reference evidence="5 6" key="1">
    <citation type="submission" date="2017-10" db="EMBL/GenBank/DDBJ databases">
        <title>Comparative genomics in systemic dimorphic fungi from Ajellomycetaceae.</title>
        <authorList>
            <person name="Munoz J.F."/>
            <person name="Mcewen J.G."/>
            <person name="Clay O.K."/>
            <person name="Cuomo C.A."/>
        </authorList>
    </citation>
    <scope>NUCLEOTIDE SEQUENCE [LARGE SCALE GENOMIC DNA]</scope>
    <source>
        <strain evidence="5 6">UAMH7299</strain>
    </source>
</reference>
<feature type="domain" description="Flavoprotein" evidence="4">
    <location>
        <begin position="207"/>
        <end position="407"/>
    </location>
</feature>
<keyword evidence="6" id="KW-1185">Reference proteome</keyword>
<gene>
    <name evidence="5" type="ORF">AJ80_05993</name>
</gene>
<comment type="caution">
    <text evidence="5">The sequence shown here is derived from an EMBL/GenBank/DDBJ whole genome shotgun (WGS) entry which is preliminary data.</text>
</comment>
<accession>A0A2B7XZP6</accession>
<evidence type="ECO:0000259" key="4">
    <source>
        <dbReference type="Pfam" id="PF02441"/>
    </source>
</evidence>
<dbReference type="OrthoDB" id="1532798at2759"/>